<gene>
    <name evidence="1" type="ORF">SAMN04488008_10125</name>
</gene>
<reference evidence="2" key="1">
    <citation type="submission" date="2016-10" db="EMBL/GenBank/DDBJ databases">
        <authorList>
            <person name="Varghese N."/>
            <person name="Submissions S."/>
        </authorList>
    </citation>
    <scope>NUCLEOTIDE SEQUENCE [LARGE SCALE GENOMIC DNA]</scope>
    <source>
        <strain evidence="2">DSM 16471</strain>
    </source>
</reference>
<organism evidence="1 2">
    <name type="scientific">Maribacter orientalis</name>
    <dbReference type="NCBI Taxonomy" id="228957"/>
    <lineage>
        <taxon>Bacteria</taxon>
        <taxon>Pseudomonadati</taxon>
        <taxon>Bacteroidota</taxon>
        <taxon>Flavobacteriia</taxon>
        <taxon>Flavobacteriales</taxon>
        <taxon>Flavobacteriaceae</taxon>
        <taxon>Maribacter</taxon>
    </lineage>
</organism>
<name>A0A1H7F0T7_9FLAO</name>
<dbReference type="AlphaFoldDB" id="A0A1H7F0T7"/>
<proteinExistence type="predicted"/>
<evidence type="ECO:0000313" key="1">
    <source>
        <dbReference type="EMBL" id="SEK19713.1"/>
    </source>
</evidence>
<protein>
    <submittedName>
        <fullName evidence="1">Uncharacterized protein</fullName>
    </submittedName>
</protein>
<sequence>MFKSEFPENSNIKTLYTQNLRRSLIKIGHVIGHVRGIICTVLVRFGSIPKNIKP</sequence>
<dbReference type="Proteomes" id="UP000198990">
    <property type="component" value="Unassembled WGS sequence"/>
</dbReference>
<keyword evidence="2" id="KW-1185">Reference proteome</keyword>
<accession>A0A1H7F0T7</accession>
<evidence type="ECO:0000313" key="2">
    <source>
        <dbReference type="Proteomes" id="UP000198990"/>
    </source>
</evidence>
<dbReference type="EMBL" id="FNZN01000001">
    <property type="protein sequence ID" value="SEK19713.1"/>
    <property type="molecule type" value="Genomic_DNA"/>
</dbReference>